<organism evidence="1 2">
    <name type="scientific">Albidovulum sediminis</name>
    <dbReference type="NCBI Taxonomy" id="3066345"/>
    <lineage>
        <taxon>Bacteria</taxon>
        <taxon>Pseudomonadati</taxon>
        <taxon>Pseudomonadota</taxon>
        <taxon>Alphaproteobacteria</taxon>
        <taxon>Rhodobacterales</taxon>
        <taxon>Paracoccaceae</taxon>
        <taxon>Albidovulum</taxon>
    </lineage>
</organism>
<reference evidence="2" key="1">
    <citation type="submission" date="2023-07" db="EMBL/GenBank/DDBJ databases">
        <title>Defluviimonas sediminis sp. nov., isolated from mangrove sediment.</title>
        <authorList>
            <person name="Liu L."/>
            <person name="Li J."/>
            <person name="Huang Y."/>
            <person name="Pan J."/>
            <person name="Li M."/>
        </authorList>
    </citation>
    <scope>NUCLEOTIDE SEQUENCE [LARGE SCALE GENOMIC DNA]</scope>
    <source>
        <strain evidence="2">FT324</strain>
    </source>
</reference>
<proteinExistence type="predicted"/>
<dbReference type="RefSeq" id="WP_261497254.1">
    <property type="nucleotide sequence ID" value="NZ_JAOCQF010000003.1"/>
</dbReference>
<gene>
    <name evidence="1" type="ORF">N5I32_17805</name>
</gene>
<accession>A0ABT2NTF6</accession>
<evidence type="ECO:0000313" key="2">
    <source>
        <dbReference type="Proteomes" id="UP001205601"/>
    </source>
</evidence>
<protein>
    <submittedName>
        <fullName evidence="1">Uncharacterized protein</fullName>
    </submittedName>
</protein>
<name>A0ABT2NTF6_9RHOB</name>
<dbReference type="Proteomes" id="UP001205601">
    <property type="component" value="Unassembled WGS sequence"/>
</dbReference>
<sequence length="63" mass="7347">MSRHITDRHAAPEGGRLKNYIAVERASGEKRHPAIRELHERAATRDDAVRMREYLRIERGIRA</sequence>
<keyword evidence="2" id="KW-1185">Reference proteome</keyword>
<comment type="caution">
    <text evidence="1">The sequence shown here is derived from an EMBL/GenBank/DDBJ whole genome shotgun (WGS) entry which is preliminary data.</text>
</comment>
<evidence type="ECO:0000313" key="1">
    <source>
        <dbReference type="EMBL" id="MCT8331378.1"/>
    </source>
</evidence>
<dbReference type="EMBL" id="JAOCQF010000003">
    <property type="protein sequence ID" value="MCT8331378.1"/>
    <property type="molecule type" value="Genomic_DNA"/>
</dbReference>